<dbReference type="InterPro" id="IPR039143">
    <property type="entry name" value="GNPNAT1-like"/>
</dbReference>
<comment type="caution">
    <text evidence="2">The sequence shown here is derived from an EMBL/GenBank/DDBJ whole genome shotgun (WGS) entry which is preliminary data.</text>
</comment>
<reference evidence="2" key="1">
    <citation type="journal article" date="2014" name="Int. J. Syst. Evol. Microbiol.">
        <title>Complete genome sequence of Corynebacterium casei LMG S-19264T (=DSM 44701T), isolated from a smear-ripened cheese.</title>
        <authorList>
            <consortium name="US DOE Joint Genome Institute (JGI-PGF)"/>
            <person name="Walter F."/>
            <person name="Albersmeier A."/>
            <person name="Kalinowski J."/>
            <person name="Ruckert C."/>
        </authorList>
    </citation>
    <scope>NUCLEOTIDE SEQUENCE</scope>
    <source>
        <strain evidence="2">CGMCC 1.6333</strain>
    </source>
</reference>
<dbReference type="InterPro" id="IPR000182">
    <property type="entry name" value="GNAT_dom"/>
</dbReference>
<dbReference type="GO" id="GO:0004343">
    <property type="term" value="F:glucosamine 6-phosphate N-acetyltransferase activity"/>
    <property type="evidence" value="ECO:0007669"/>
    <property type="project" value="TreeGrafter"/>
</dbReference>
<evidence type="ECO:0000313" key="2">
    <source>
        <dbReference type="EMBL" id="GGM34139.1"/>
    </source>
</evidence>
<gene>
    <name evidence="2" type="ORF">GCM10011351_20130</name>
</gene>
<dbReference type="RefSeq" id="WP_117155396.1">
    <property type="nucleotide sequence ID" value="NZ_BMLG01000010.1"/>
</dbReference>
<accession>A0A917TRH1</accession>
<reference evidence="2" key="2">
    <citation type="submission" date="2020-09" db="EMBL/GenBank/DDBJ databases">
        <authorList>
            <person name="Sun Q."/>
            <person name="Zhou Y."/>
        </authorList>
    </citation>
    <scope>NUCLEOTIDE SEQUENCE</scope>
    <source>
        <strain evidence="2">CGMCC 1.6333</strain>
    </source>
</reference>
<dbReference type="SUPFAM" id="SSF55729">
    <property type="entry name" value="Acyl-CoA N-acyltransferases (Nat)"/>
    <property type="match status" value="1"/>
</dbReference>
<evidence type="ECO:0000313" key="3">
    <source>
        <dbReference type="Proteomes" id="UP000618460"/>
    </source>
</evidence>
<dbReference type="PANTHER" id="PTHR13355">
    <property type="entry name" value="GLUCOSAMINE 6-PHOSPHATE N-ACETYLTRANSFERASE"/>
    <property type="match status" value="1"/>
</dbReference>
<dbReference type="PANTHER" id="PTHR13355:SF11">
    <property type="entry name" value="GLUCOSAMINE 6-PHOSPHATE N-ACETYLTRANSFERASE"/>
    <property type="match status" value="1"/>
</dbReference>
<name>A0A917TRH1_9BACI</name>
<dbReference type="OrthoDB" id="9796171at2"/>
<keyword evidence="3" id="KW-1185">Reference proteome</keyword>
<proteinExistence type="predicted"/>
<sequence length="152" mass="17876">MNWNLKAFDDLTASQVYKILQARVDVFVVEQNCPYREIDDVDQLSMHLFLEEDNEIIAYARLIPKDVLYPEASIGRILVQKKFRQDGYGREILKQAIATITNQWNETKIKLHAQVYLRDFYRSFGFKEVTEEYLEDGIPHVDMLLDKLISSN</sequence>
<organism evidence="2 3">
    <name type="scientific">Paraliobacillus quinghaiensis</name>
    <dbReference type="NCBI Taxonomy" id="470815"/>
    <lineage>
        <taxon>Bacteria</taxon>
        <taxon>Bacillati</taxon>
        <taxon>Bacillota</taxon>
        <taxon>Bacilli</taxon>
        <taxon>Bacillales</taxon>
        <taxon>Bacillaceae</taxon>
        <taxon>Paraliobacillus</taxon>
    </lineage>
</organism>
<dbReference type="Gene3D" id="3.40.630.30">
    <property type="match status" value="1"/>
</dbReference>
<dbReference type="CDD" id="cd04301">
    <property type="entry name" value="NAT_SF"/>
    <property type="match status" value="1"/>
</dbReference>
<dbReference type="Pfam" id="PF13673">
    <property type="entry name" value="Acetyltransf_10"/>
    <property type="match status" value="1"/>
</dbReference>
<dbReference type="InterPro" id="IPR016181">
    <property type="entry name" value="Acyl_CoA_acyltransferase"/>
</dbReference>
<dbReference type="EMBL" id="BMLG01000010">
    <property type="protein sequence ID" value="GGM34139.1"/>
    <property type="molecule type" value="Genomic_DNA"/>
</dbReference>
<protein>
    <submittedName>
        <fullName evidence="2">Acetyltransferase</fullName>
    </submittedName>
</protein>
<dbReference type="AlphaFoldDB" id="A0A917TRH1"/>
<feature type="domain" description="N-acetyltransferase" evidence="1">
    <location>
        <begin position="6"/>
        <end position="150"/>
    </location>
</feature>
<dbReference type="PROSITE" id="PS51186">
    <property type="entry name" value="GNAT"/>
    <property type="match status" value="1"/>
</dbReference>
<dbReference type="Proteomes" id="UP000618460">
    <property type="component" value="Unassembled WGS sequence"/>
</dbReference>
<evidence type="ECO:0000259" key="1">
    <source>
        <dbReference type="PROSITE" id="PS51186"/>
    </source>
</evidence>